<dbReference type="PANTHER" id="PTHR35525">
    <property type="entry name" value="BLL6575 PROTEIN"/>
    <property type="match status" value="1"/>
</dbReference>
<dbReference type="InterPro" id="IPR023286">
    <property type="entry name" value="ABATE_dom_sf"/>
</dbReference>
<evidence type="ECO:0000259" key="1">
    <source>
        <dbReference type="Pfam" id="PF11706"/>
    </source>
</evidence>
<feature type="domain" description="Zinc finger CGNR" evidence="1">
    <location>
        <begin position="134"/>
        <end position="177"/>
    </location>
</feature>
<accession>A0ABQ0RIK2</accession>
<dbReference type="InterPro" id="IPR021005">
    <property type="entry name" value="Znf_CGNR"/>
</dbReference>
<evidence type="ECO:0000313" key="3">
    <source>
        <dbReference type="Proteomes" id="UP000316242"/>
    </source>
</evidence>
<proteinExistence type="predicted"/>
<dbReference type="EMBL" id="BJNE01000002">
    <property type="protein sequence ID" value="GEC11645.1"/>
    <property type="molecule type" value="Genomic_DNA"/>
</dbReference>
<dbReference type="InterPro" id="IPR010852">
    <property type="entry name" value="ABATE"/>
</dbReference>
<evidence type="ECO:0000313" key="2">
    <source>
        <dbReference type="EMBL" id="GEC11645.1"/>
    </source>
</evidence>
<sequence length="189" mass="21215">MTFAPDIEASLKTVVNLLNTEVQIVDMLSTVADLDEFLDAENFDGSRAHNQAELRSIRQLRSQLKNIWIGTEEESVFRVNAILRNANAQPQLIKSESLGYHLHATTNSTPLYDRMAVDAAMALAEVIRSGGLQRLRICASKDCEAALLDLSRNRSKLYCDTRNCANREHVRAYRARKASKRSGQQLPAR</sequence>
<dbReference type="Proteomes" id="UP000316242">
    <property type="component" value="Unassembled WGS sequence"/>
</dbReference>
<reference evidence="2 3" key="1">
    <citation type="submission" date="2019-06" db="EMBL/GenBank/DDBJ databases">
        <title>Whole genome shotgun sequence of Glutamicibacter nicotianae NBRC 14234.</title>
        <authorList>
            <person name="Hosoyama A."/>
            <person name="Uohara A."/>
            <person name="Ohji S."/>
            <person name="Ichikawa N."/>
        </authorList>
    </citation>
    <scope>NUCLEOTIDE SEQUENCE [LARGE SCALE GENOMIC DNA]</scope>
    <source>
        <strain evidence="2 3">NBRC 14234</strain>
    </source>
</reference>
<dbReference type="RefSeq" id="WP_038993089.1">
    <property type="nucleotide sequence ID" value="NZ_BAAAWM010000001.1"/>
</dbReference>
<keyword evidence="3" id="KW-1185">Reference proteome</keyword>
<dbReference type="Gene3D" id="1.10.3300.10">
    <property type="entry name" value="Jann2411-like domain"/>
    <property type="match status" value="1"/>
</dbReference>
<protein>
    <recommendedName>
        <fullName evidence="1">Zinc finger CGNR domain-containing protein</fullName>
    </recommendedName>
</protein>
<dbReference type="PANTHER" id="PTHR35525:SF3">
    <property type="entry name" value="BLL6575 PROTEIN"/>
    <property type="match status" value="1"/>
</dbReference>
<dbReference type="SUPFAM" id="SSF160904">
    <property type="entry name" value="Jann2411-like"/>
    <property type="match status" value="1"/>
</dbReference>
<gene>
    <name evidence="2" type="ORF">ANI01nite_08480</name>
</gene>
<dbReference type="Pfam" id="PF07336">
    <property type="entry name" value="ABATE"/>
    <property type="match status" value="1"/>
</dbReference>
<comment type="caution">
    <text evidence="2">The sequence shown here is derived from an EMBL/GenBank/DDBJ whole genome shotgun (WGS) entry which is preliminary data.</text>
</comment>
<organism evidence="2 3">
    <name type="scientific">Glutamicibacter nicotianae</name>
    <name type="common">Arthrobacter nicotianae</name>
    <dbReference type="NCBI Taxonomy" id="37929"/>
    <lineage>
        <taxon>Bacteria</taxon>
        <taxon>Bacillati</taxon>
        <taxon>Actinomycetota</taxon>
        <taxon>Actinomycetes</taxon>
        <taxon>Micrococcales</taxon>
        <taxon>Micrococcaceae</taxon>
        <taxon>Glutamicibacter</taxon>
    </lineage>
</organism>
<name>A0ABQ0RIK2_GLUNI</name>
<dbReference type="Pfam" id="PF11706">
    <property type="entry name" value="zf-CGNR"/>
    <property type="match status" value="1"/>
</dbReference>